<sequence>MKIQEIRPCFVSNFPPVLEEGVLYISEEHHTAGHLCCCGCREKVITPLNPAKWRLVKSNGGCVSLYPSIGNWKFSCQSHYWIHENRIIDAGKMSKHRIEAVKIGDKLDNERYIAHVNRGSPSGKPSPHASLELGGLLSFVLKKLRAWWNGQ</sequence>
<organism evidence="1 2">
    <name type="scientific">Herbaspirillum rubrisubalbicans Os34</name>
    <dbReference type="NCBI Taxonomy" id="1235827"/>
    <lineage>
        <taxon>Bacteria</taxon>
        <taxon>Pseudomonadati</taxon>
        <taxon>Pseudomonadota</taxon>
        <taxon>Betaproteobacteria</taxon>
        <taxon>Burkholderiales</taxon>
        <taxon>Oxalobacteraceae</taxon>
        <taxon>Herbaspirillum</taxon>
    </lineage>
</organism>
<dbReference type="RefSeq" id="WP_081584633.1">
    <property type="nucleotide sequence ID" value="NZ_CP008956.1"/>
</dbReference>
<dbReference type="Proteomes" id="UP000501648">
    <property type="component" value="Chromosome"/>
</dbReference>
<reference evidence="1 2" key="1">
    <citation type="journal article" date="2012" name="J. Bacteriol.">
        <title>Genome sequence of the pathogenic Herbaspirillum seropedicae strain Os34, isolated from rice roots.</title>
        <authorList>
            <person name="Ye W."/>
            <person name="Ye S."/>
            <person name="Liu J."/>
            <person name="Chang S."/>
            <person name="Chen M."/>
            <person name="Zhu B."/>
            <person name="Guo L."/>
            <person name="An Q."/>
        </authorList>
    </citation>
    <scope>NUCLEOTIDE SEQUENCE [LARGE SCALE GENOMIC DNA]</scope>
    <source>
        <strain evidence="1 2">Os34</strain>
    </source>
</reference>
<dbReference type="InterPro" id="IPR045384">
    <property type="entry name" value="DUF6527"/>
</dbReference>
<proteinExistence type="predicted"/>
<evidence type="ECO:0000313" key="2">
    <source>
        <dbReference type="Proteomes" id="UP000501648"/>
    </source>
</evidence>
<protein>
    <submittedName>
        <fullName evidence="1">Uncharacterized protein</fullName>
    </submittedName>
</protein>
<dbReference type="EMBL" id="CP008956">
    <property type="protein sequence ID" value="QJP98788.1"/>
    <property type="molecule type" value="Genomic_DNA"/>
</dbReference>
<name>A0A6M3ZJC7_9BURK</name>
<dbReference type="Pfam" id="PF20137">
    <property type="entry name" value="BubE"/>
    <property type="match status" value="1"/>
</dbReference>
<dbReference type="AlphaFoldDB" id="A0A6M3ZJC7"/>
<evidence type="ECO:0000313" key="1">
    <source>
        <dbReference type="EMBL" id="QJP98788.1"/>
    </source>
</evidence>
<gene>
    <name evidence="1" type="ORF">C798_00645</name>
</gene>
<accession>A0A6M3ZJC7</accession>